<proteinExistence type="predicted"/>
<evidence type="ECO:0000313" key="3">
    <source>
        <dbReference type="Proteomes" id="UP000006727"/>
    </source>
</evidence>
<organism evidence="1">
    <name type="scientific">Physcomitrium patens</name>
    <name type="common">Spreading-leaved earth moss</name>
    <name type="synonym">Physcomitrella patens</name>
    <dbReference type="NCBI Taxonomy" id="3218"/>
    <lineage>
        <taxon>Eukaryota</taxon>
        <taxon>Viridiplantae</taxon>
        <taxon>Streptophyta</taxon>
        <taxon>Embryophyta</taxon>
        <taxon>Bryophyta</taxon>
        <taxon>Bryophytina</taxon>
        <taxon>Bryopsida</taxon>
        <taxon>Funariidae</taxon>
        <taxon>Funariales</taxon>
        <taxon>Funariaceae</taxon>
        <taxon>Physcomitrium</taxon>
    </lineage>
</organism>
<reference evidence="1 3" key="2">
    <citation type="journal article" date="2018" name="Plant J.">
        <title>The Physcomitrella patens chromosome-scale assembly reveals moss genome structure and evolution.</title>
        <authorList>
            <person name="Lang D."/>
            <person name="Ullrich K.K."/>
            <person name="Murat F."/>
            <person name="Fuchs J."/>
            <person name="Jenkins J."/>
            <person name="Haas F.B."/>
            <person name="Piednoel M."/>
            <person name="Gundlach H."/>
            <person name="Van Bel M."/>
            <person name="Meyberg R."/>
            <person name="Vives C."/>
            <person name="Morata J."/>
            <person name="Symeonidi A."/>
            <person name="Hiss M."/>
            <person name="Muchero W."/>
            <person name="Kamisugi Y."/>
            <person name="Saleh O."/>
            <person name="Blanc G."/>
            <person name="Decker E.L."/>
            <person name="van Gessel N."/>
            <person name="Grimwood J."/>
            <person name="Hayes R.D."/>
            <person name="Graham S.W."/>
            <person name="Gunter L.E."/>
            <person name="McDaniel S.F."/>
            <person name="Hoernstein S.N.W."/>
            <person name="Larsson A."/>
            <person name="Li F.W."/>
            <person name="Perroud P.F."/>
            <person name="Phillips J."/>
            <person name="Ranjan P."/>
            <person name="Rokshar D.S."/>
            <person name="Rothfels C.J."/>
            <person name="Schneider L."/>
            <person name="Shu S."/>
            <person name="Stevenson D.W."/>
            <person name="Thummler F."/>
            <person name="Tillich M."/>
            <person name="Villarreal Aguilar J.C."/>
            <person name="Widiez T."/>
            <person name="Wong G.K."/>
            <person name="Wymore A."/>
            <person name="Zhang Y."/>
            <person name="Zimmer A.D."/>
            <person name="Quatrano R.S."/>
            <person name="Mayer K.F.X."/>
            <person name="Goodstein D."/>
            <person name="Casacuberta J.M."/>
            <person name="Vandepoele K."/>
            <person name="Reski R."/>
            <person name="Cuming A.C."/>
            <person name="Tuskan G.A."/>
            <person name="Maumus F."/>
            <person name="Salse J."/>
            <person name="Schmutz J."/>
            <person name="Rensing S.A."/>
        </authorList>
    </citation>
    <scope>NUCLEOTIDE SEQUENCE [LARGE SCALE GENOMIC DNA]</scope>
    <source>
        <strain evidence="2 3">cv. Gransden 2004</strain>
    </source>
</reference>
<keyword evidence="3" id="KW-1185">Reference proteome</keyword>
<reference evidence="2" key="3">
    <citation type="submission" date="2020-12" db="UniProtKB">
        <authorList>
            <consortium name="EnsemblPlants"/>
        </authorList>
    </citation>
    <scope>IDENTIFICATION</scope>
</reference>
<dbReference type="InParanoid" id="A0A2K1IUE7"/>
<sequence length="144" mass="16083">MPDLRRPKTGWLSQILASPIGEWDYDVEANKVTGKAQNPFSVIINKVEEKDSEQIQSEIILEFQELRLEHESDVSWWTISLSFEPPVDLPGNVVTVEVLSAVDTNKSGEIWGSEVCWVNGYNVGVLDISDIVGRSNLKTGRSPL</sequence>
<dbReference type="Proteomes" id="UP000006727">
    <property type="component" value="Chromosome 20"/>
</dbReference>
<gene>
    <name evidence="1" type="ORF">PHYPA_024846</name>
</gene>
<evidence type="ECO:0000313" key="1">
    <source>
        <dbReference type="EMBL" id="PNR32903.1"/>
    </source>
</evidence>
<dbReference type="Gramene" id="Pp3c20_7340V3.1">
    <property type="protein sequence ID" value="PAC:32945254.CDS.1"/>
    <property type="gene ID" value="Pp3c20_7340"/>
</dbReference>
<evidence type="ECO:0000313" key="2">
    <source>
        <dbReference type="EnsemblPlants" id="PAC:32945254.CDS.1"/>
    </source>
</evidence>
<name>A0A2K1IUE7_PHYPA</name>
<protein>
    <submittedName>
        <fullName evidence="1 2">Uncharacterized protein</fullName>
    </submittedName>
</protein>
<accession>A0A2K1IUE7</accession>
<dbReference type="EMBL" id="ABEU02000020">
    <property type="protein sequence ID" value="PNR32903.1"/>
    <property type="molecule type" value="Genomic_DNA"/>
</dbReference>
<reference evidence="1 3" key="1">
    <citation type="journal article" date="2008" name="Science">
        <title>The Physcomitrella genome reveals evolutionary insights into the conquest of land by plants.</title>
        <authorList>
            <person name="Rensing S."/>
            <person name="Lang D."/>
            <person name="Zimmer A."/>
            <person name="Terry A."/>
            <person name="Salamov A."/>
            <person name="Shapiro H."/>
            <person name="Nishiyama T."/>
            <person name="Perroud P.-F."/>
            <person name="Lindquist E."/>
            <person name="Kamisugi Y."/>
            <person name="Tanahashi T."/>
            <person name="Sakakibara K."/>
            <person name="Fujita T."/>
            <person name="Oishi K."/>
            <person name="Shin-I T."/>
            <person name="Kuroki Y."/>
            <person name="Toyoda A."/>
            <person name="Suzuki Y."/>
            <person name="Hashimoto A."/>
            <person name="Yamaguchi K."/>
            <person name="Sugano A."/>
            <person name="Kohara Y."/>
            <person name="Fujiyama A."/>
            <person name="Anterola A."/>
            <person name="Aoki S."/>
            <person name="Ashton N."/>
            <person name="Barbazuk W.B."/>
            <person name="Barker E."/>
            <person name="Bennetzen J."/>
            <person name="Bezanilla M."/>
            <person name="Blankenship R."/>
            <person name="Cho S.H."/>
            <person name="Dutcher S."/>
            <person name="Estelle M."/>
            <person name="Fawcett J.A."/>
            <person name="Gundlach H."/>
            <person name="Hanada K."/>
            <person name="Heyl A."/>
            <person name="Hicks K.A."/>
            <person name="Hugh J."/>
            <person name="Lohr M."/>
            <person name="Mayer K."/>
            <person name="Melkozernov A."/>
            <person name="Murata T."/>
            <person name="Nelson D."/>
            <person name="Pils B."/>
            <person name="Prigge M."/>
            <person name="Reiss B."/>
            <person name="Renner T."/>
            <person name="Rombauts S."/>
            <person name="Rushton P."/>
            <person name="Sanderfoot A."/>
            <person name="Schween G."/>
            <person name="Shiu S.-H."/>
            <person name="Stueber K."/>
            <person name="Theodoulou F.L."/>
            <person name="Tu H."/>
            <person name="Van de Peer Y."/>
            <person name="Verrier P.J."/>
            <person name="Waters E."/>
            <person name="Wood A."/>
            <person name="Yang L."/>
            <person name="Cove D."/>
            <person name="Cuming A."/>
            <person name="Hasebe M."/>
            <person name="Lucas S."/>
            <person name="Mishler D.B."/>
            <person name="Reski R."/>
            <person name="Grigoriev I."/>
            <person name="Quatrano R.S."/>
            <person name="Boore J.L."/>
        </authorList>
    </citation>
    <scope>NUCLEOTIDE SEQUENCE [LARGE SCALE GENOMIC DNA]</scope>
    <source>
        <strain evidence="2 3">cv. Gransden 2004</strain>
    </source>
</reference>
<dbReference type="EnsemblPlants" id="Pp3c20_7340V3.1">
    <property type="protein sequence ID" value="PAC:32945254.CDS.1"/>
    <property type="gene ID" value="Pp3c20_7340"/>
</dbReference>
<dbReference type="AlphaFoldDB" id="A0A2K1IUE7"/>